<feature type="transmembrane region" description="Helical" evidence="7">
    <location>
        <begin position="108"/>
        <end position="130"/>
    </location>
</feature>
<keyword evidence="4 7" id="KW-0812">Transmembrane</keyword>
<evidence type="ECO:0000313" key="10">
    <source>
        <dbReference type="Proteomes" id="UP000184363"/>
    </source>
</evidence>
<comment type="similarity">
    <text evidence="2">Belongs to the MgtC/SapB family.</text>
</comment>
<reference evidence="9 10" key="1">
    <citation type="submission" date="2016-11" db="EMBL/GenBank/DDBJ databases">
        <authorList>
            <person name="Jaros S."/>
            <person name="Januszkiewicz K."/>
            <person name="Wedrychowicz H."/>
        </authorList>
    </citation>
    <scope>NUCLEOTIDE SEQUENCE [LARGE SCALE GENOMIC DNA]</scope>
    <source>
        <strain evidence="9 10">DSM 43832</strain>
    </source>
</reference>
<dbReference type="InterPro" id="IPR003416">
    <property type="entry name" value="MgtC/SapB/SrpB/YhiD_fam"/>
</dbReference>
<evidence type="ECO:0000256" key="2">
    <source>
        <dbReference type="ARBA" id="ARBA00009298"/>
    </source>
</evidence>
<feature type="transmembrane region" description="Helical" evidence="7">
    <location>
        <begin position="78"/>
        <end position="96"/>
    </location>
</feature>
<organism evidence="9 10">
    <name type="scientific">Pseudonocardia thermophila</name>
    <dbReference type="NCBI Taxonomy" id="1848"/>
    <lineage>
        <taxon>Bacteria</taxon>
        <taxon>Bacillati</taxon>
        <taxon>Actinomycetota</taxon>
        <taxon>Actinomycetes</taxon>
        <taxon>Pseudonocardiales</taxon>
        <taxon>Pseudonocardiaceae</taxon>
        <taxon>Pseudonocardia</taxon>
    </lineage>
</organism>
<protein>
    <submittedName>
        <fullName evidence="9">Putative Mg2+ transporter-C (MgtC) family protein</fullName>
    </submittedName>
</protein>
<evidence type="ECO:0000256" key="7">
    <source>
        <dbReference type="SAM" id="Phobius"/>
    </source>
</evidence>
<dbReference type="Proteomes" id="UP000184363">
    <property type="component" value="Unassembled WGS sequence"/>
</dbReference>
<feature type="domain" description="MgtC/SapB/SrpB/YhiD N-terminal" evidence="8">
    <location>
        <begin position="19"/>
        <end position="147"/>
    </location>
</feature>
<evidence type="ECO:0000256" key="6">
    <source>
        <dbReference type="ARBA" id="ARBA00023136"/>
    </source>
</evidence>
<proteinExistence type="inferred from homology"/>
<feature type="transmembrane region" description="Helical" evidence="7">
    <location>
        <begin position="39"/>
        <end position="58"/>
    </location>
</feature>
<dbReference type="PANTHER" id="PTHR33778">
    <property type="entry name" value="PROTEIN MGTC"/>
    <property type="match status" value="1"/>
</dbReference>
<sequence length="239" mass="25093">MPPALWSTDNQYSVLLPALLALVLSILIGLEREAGGKSAGLRTHTLVGLGSAVLMLVSKYGFADLLLVERISVDPARIAAQIVSGIGFIGGGLIFVRKDAVRGLTTAATVWLVAAVGMACGAGLPVLAVATTIGHFVVTRGLPPLARLTARRRKDPPVLRVGYATGQGVLRTVLATCTDRGWMVRGVEIDREDREDSGGRYTAVALQLDGRGDLTDLAGEVSELPGVRFAATGREPLDE</sequence>
<evidence type="ECO:0000256" key="4">
    <source>
        <dbReference type="ARBA" id="ARBA00022692"/>
    </source>
</evidence>
<dbReference type="PRINTS" id="PR01837">
    <property type="entry name" value="MGTCSAPBPROT"/>
</dbReference>
<keyword evidence="5 7" id="KW-1133">Transmembrane helix</keyword>
<evidence type="ECO:0000256" key="1">
    <source>
        <dbReference type="ARBA" id="ARBA00004651"/>
    </source>
</evidence>
<keyword evidence="10" id="KW-1185">Reference proteome</keyword>
<comment type="subcellular location">
    <subcellularLocation>
        <location evidence="1">Cell membrane</location>
        <topology evidence="1">Multi-pass membrane protein</topology>
    </subcellularLocation>
</comment>
<accession>A0A1M6ZEV8</accession>
<evidence type="ECO:0000259" key="8">
    <source>
        <dbReference type="Pfam" id="PF02308"/>
    </source>
</evidence>
<feature type="transmembrane region" description="Helical" evidence="7">
    <location>
        <begin position="12"/>
        <end position="30"/>
    </location>
</feature>
<name>A0A1M6ZEV8_PSETH</name>
<gene>
    <name evidence="9" type="ORF">SAMN05443637_12384</name>
</gene>
<dbReference type="Pfam" id="PF02308">
    <property type="entry name" value="MgtC"/>
    <property type="match status" value="1"/>
</dbReference>
<dbReference type="STRING" id="1848.SAMN05443637_12384"/>
<dbReference type="AlphaFoldDB" id="A0A1M6ZEV8"/>
<dbReference type="InterPro" id="IPR049177">
    <property type="entry name" value="MgtC_SapB_SrpB_YhiD_N"/>
</dbReference>
<evidence type="ECO:0000313" key="9">
    <source>
        <dbReference type="EMBL" id="SHL28977.1"/>
    </source>
</evidence>
<dbReference type="OrthoDB" id="9811198at2"/>
<dbReference type="GO" id="GO:0005886">
    <property type="term" value="C:plasma membrane"/>
    <property type="evidence" value="ECO:0007669"/>
    <property type="project" value="UniProtKB-SubCell"/>
</dbReference>
<evidence type="ECO:0000256" key="3">
    <source>
        <dbReference type="ARBA" id="ARBA00022475"/>
    </source>
</evidence>
<dbReference type="RefSeq" id="WP_073459826.1">
    <property type="nucleotide sequence ID" value="NZ_CALGVN010000025.1"/>
</dbReference>
<keyword evidence="3" id="KW-1003">Cell membrane</keyword>
<evidence type="ECO:0000256" key="5">
    <source>
        <dbReference type="ARBA" id="ARBA00022989"/>
    </source>
</evidence>
<dbReference type="PANTHER" id="PTHR33778:SF1">
    <property type="entry name" value="MAGNESIUM TRANSPORTER YHID-RELATED"/>
    <property type="match status" value="1"/>
</dbReference>
<keyword evidence="6 7" id="KW-0472">Membrane</keyword>
<dbReference type="EMBL" id="FRAP01000023">
    <property type="protein sequence ID" value="SHL28977.1"/>
    <property type="molecule type" value="Genomic_DNA"/>
</dbReference>